<organism evidence="1 2">
    <name type="scientific">Elysia crispata</name>
    <name type="common">lettuce slug</name>
    <dbReference type="NCBI Taxonomy" id="231223"/>
    <lineage>
        <taxon>Eukaryota</taxon>
        <taxon>Metazoa</taxon>
        <taxon>Spiralia</taxon>
        <taxon>Lophotrochozoa</taxon>
        <taxon>Mollusca</taxon>
        <taxon>Gastropoda</taxon>
        <taxon>Heterobranchia</taxon>
        <taxon>Euthyneura</taxon>
        <taxon>Panpulmonata</taxon>
        <taxon>Sacoglossa</taxon>
        <taxon>Placobranchoidea</taxon>
        <taxon>Plakobranchidae</taxon>
        <taxon>Elysia</taxon>
    </lineage>
</organism>
<name>A0AAE1D1G4_9GAST</name>
<sequence>MYPGFQLCADYRLYFDYDTILTIFSLLTTESTLTIEFTPVMESTQTIDFTFAIESVLTIESLPSIDSIMVVDMPRLSALPEIWRIFFDYEVSTLSLNKPPGGEGRELWSRGLHHGDLMMNGHKSSVTMVSSVTFTVEVTTRARRGEQTEDLCLAGRKQLF</sequence>
<proteinExistence type="predicted"/>
<gene>
    <name evidence="1" type="ORF">RRG08_065639</name>
</gene>
<evidence type="ECO:0000313" key="1">
    <source>
        <dbReference type="EMBL" id="KAK3751733.1"/>
    </source>
</evidence>
<dbReference type="EMBL" id="JAWDGP010005809">
    <property type="protein sequence ID" value="KAK3751733.1"/>
    <property type="molecule type" value="Genomic_DNA"/>
</dbReference>
<reference evidence="1" key="1">
    <citation type="journal article" date="2023" name="G3 (Bethesda)">
        <title>A reference genome for the long-term kleptoplast-retaining sea slug Elysia crispata morphotype clarki.</title>
        <authorList>
            <person name="Eastman K.E."/>
            <person name="Pendleton A.L."/>
            <person name="Shaikh M.A."/>
            <person name="Suttiyut T."/>
            <person name="Ogas R."/>
            <person name="Tomko P."/>
            <person name="Gavelis G."/>
            <person name="Widhalm J.R."/>
            <person name="Wisecaver J.H."/>
        </authorList>
    </citation>
    <scope>NUCLEOTIDE SEQUENCE</scope>
    <source>
        <strain evidence="1">ECLA1</strain>
    </source>
</reference>
<keyword evidence="2" id="KW-1185">Reference proteome</keyword>
<protein>
    <submittedName>
        <fullName evidence="1">Uncharacterized protein</fullName>
    </submittedName>
</protein>
<evidence type="ECO:0000313" key="2">
    <source>
        <dbReference type="Proteomes" id="UP001283361"/>
    </source>
</evidence>
<accession>A0AAE1D1G4</accession>
<comment type="caution">
    <text evidence="1">The sequence shown here is derived from an EMBL/GenBank/DDBJ whole genome shotgun (WGS) entry which is preliminary data.</text>
</comment>
<dbReference type="Proteomes" id="UP001283361">
    <property type="component" value="Unassembled WGS sequence"/>
</dbReference>
<dbReference type="AlphaFoldDB" id="A0AAE1D1G4"/>